<sequence length="248" mass="26668">MTILLSIVDGLCFAAGGLPLLNRWCPMARVGQDQPAVAESGEKSASLELVGGAFVALATLLGALVDLESSGNSRSVAWQLLAFVVVAAAVIGLLWRRGKLTRGQLTRALVFVLFGFLLAGGVIAVNLWKSEHRSEPITISSVAIDQEGVLQDGGDLFLNQLPKVECECPVSGSALRTDDVLKAHCQVNGAWIYNADIEHEKAVRNVAFFKSKRWYGATDEDGRSGYISEVRVDQDDRGGLNLPDCRRG</sequence>
<reference evidence="2 3" key="1">
    <citation type="submission" date="2022-06" db="EMBL/GenBank/DDBJ databases">
        <title>New Species of the Genus Actinoplanes, ActinopZanes ferrugineus.</title>
        <authorList>
            <person name="Ding P."/>
        </authorList>
    </citation>
    <scope>NUCLEOTIDE SEQUENCE [LARGE SCALE GENOMIC DNA]</scope>
    <source>
        <strain evidence="2 3">TRM88003</strain>
    </source>
</reference>
<name>A0ABT1DT34_9ACTN</name>
<keyword evidence="3" id="KW-1185">Reference proteome</keyword>
<evidence type="ECO:0000256" key="1">
    <source>
        <dbReference type="SAM" id="Phobius"/>
    </source>
</evidence>
<organism evidence="2 3">
    <name type="scientific">Paractinoplanes aksuensis</name>
    <dbReference type="NCBI Taxonomy" id="2939490"/>
    <lineage>
        <taxon>Bacteria</taxon>
        <taxon>Bacillati</taxon>
        <taxon>Actinomycetota</taxon>
        <taxon>Actinomycetes</taxon>
        <taxon>Micromonosporales</taxon>
        <taxon>Micromonosporaceae</taxon>
        <taxon>Paractinoplanes</taxon>
    </lineage>
</organism>
<feature type="transmembrane region" description="Helical" evidence="1">
    <location>
        <begin position="46"/>
        <end position="65"/>
    </location>
</feature>
<dbReference type="RefSeq" id="WP_253240075.1">
    <property type="nucleotide sequence ID" value="NZ_JAMYJR010000028.1"/>
</dbReference>
<dbReference type="EMBL" id="JAMYJR010000028">
    <property type="protein sequence ID" value="MCO8273998.1"/>
    <property type="molecule type" value="Genomic_DNA"/>
</dbReference>
<gene>
    <name evidence="2" type="ORF">M1L60_25695</name>
</gene>
<feature type="transmembrane region" description="Helical" evidence="1">
    <location>
        <begin position="77"/>
        <end position="96"/>
    </location>
</feature>
<dbReference type="Proteomes" id="UP001523369">
    <property type="component" value="Unassembled WGS sequence"/>
</dbReference>
<keyword evidence="1" id="KW-0812">Transmembrane</keyword>
<feature type="transmembrane region" description="Helical" evidence="1">
    <location>
        <begin position="6"/>
        <end position="25"/>
    </location>
</feature>
<evidence type="ECO:0000313" key="3">
    <source>
        <dbReference type="Proteomes" id="UP001523369"/>
    </source>
</evidence>
<feature type="transmembrane region" description="Helical" evidence="1">
    <location>
        <begin position="108"/>
        <end position="128"/>
    </location>
</feature>
<comment type="caution">
    <text evidence="2">The sequence shown here is derived from an EMBL/GenBank/DDBJ whole genome shotgun (WGS) entry which is preliminary data.</text>
</comment>
<keyword evidence="1" id="KW-0472">Membrane</keyword>
<keyword evidence="1" id="KW-1133">Transmembrane helix</keyword>
<evidence type="ECO:0000313" key="2">
    <source>
        <dbReference type="EMBL" id="MCO8273998.1"/>
    </source>
</evidence>
<protein>
    <submittedName>
        <fullName evidence="2">Uncharacterized protein</fullName>
    </submittedName>
</protein>
<proteinExistence type="predicted"/>
<accession>A0ABT1DT34</accession>